<dbReference type="SMART" id="SM00894">
    <property type="entry name" value="Excalibur"/>
    <property type="match status" value="1"/>
</dbReference>
<dbReference type="PANTHER" id="PTHR12302:SF26">
    <property type="entry name" value="BLR1266 PROTEIN"/>
    <property type="match status" value="1"/>
</dbReference>
<dbReference type="EMBL" id="PHFW01000003">
    <property type="protein sequence ID" value="PQM27161.1"/>
    <property type="molecule type" value="Genomic_DNA"/>
</dbReference>
<dbReference type="RefSeq" id="WP_106000808.1">
    <property type="nucleotide sequence ID" value="NZ_CM009578.1"/>
</dbReference>
<feature type="region of interest" description="Disordered" evidence="1">
    <location>
        <begin position="149"/>
        <end position="182"/>
    </location>
</feature>
<gene>
    <name evidence="4" type="ORF">CVO77_12295</name>
</gene>
<feature type="region of interest" description="Disordered" evidence="1">
    <location>
        <begin position="201"/>
        <end position="226"/>
    </location>
</feature>
<feature type="chain" id="PRO_5015655208" description="TNase-like domain-containing protein" evidence="2">
    <location>
        <begin position="19"/>
        <end position="226"/>
    </location>
</feature>
<dbReference type="OrthoDB" id="9805504at2"/>
<feature type="domain" description="TNase-like" evidence="3">
    <location>
        <begin position="26"/>
        <end position="141"/>
    </location>
</feature>
<name>A0A2S8B431_9SPHN</name>
<feature type="signal peptide" evidence="2">
    <location>
        <begin position="1"/>
        <end position="18"/>
    </location>
</feature>
<accession>A0A2S8B431</accession>
<dbReference type="SMART" id="SM00318">
    <property type="entry name" value="SNc"/>
    <property type="match status" value="1"/>
</dbReference>
<reference evidence="5" key="1">
    <citation type="submission" date="2017-11" db="EMBL/GenBank/DDBJ databases">
        <title>The complete genome sequence of Sphingopyxis pomeranensis sp. nov. strain WS5A3p.</title>
        <authorList>
            <person name="Kaminski M.A."/>
        </authorList>
    </citation>
    <scope>NUCLEOTIDE SEQUENCE [LARGE SCALE GENOMIC DNA]</scope>
    <source>
        <strain evidence="5">WS5A3p</strain>
    </source>
</reference>
<dbReference type="Gene3D" id="2.40.50.90">
    <property type="match status" value="1"/>
</dbReference>
<dbReference type="InterPro" id="IPR008613">
    <property type="entry name" value="Excalibur_Ca-bd_domain"/>
</dbReference>
<keyword evidence="2" id="KW-0732">Signal</keyword>
<dbReference type="SUPFAM" id="SSF50199">
    <property type="entry name" value="Staphylococcal nuclease"/>
    <property type="match status" value="1"/>
</dbReference>
<protein>
    <recommendedName>
        <fullName evidence="3">TNase-like domain-containing protein</fullName>
    </recommendedName>
</protein>
<dbReference type="AlphaFoldDB" id="A0A2S8B431"/>
<dbReference type="PANTHER" id="PTHR12302">
    <property type="entry name" value="EBNA2 BINDING PROTEIN P100"/>
    <property type="match status" value="1"/>
</dbReference>
<dbReference type="InterPro" id="IPR016071">
    <property type="entry name" value="Staphylococal_nuclease_OB-fold"/>
</dbReference>
<comment type="caution">
    <text evidence="4">The sequence shown here is derived from an EMBL/GenBank/DDBJ whole genome shotgun (WGS) entry which is preliminary data.</text>
</comment>
<dbReference type="InterPro" id="IPR035437">
    <property type="entry name" value="SNase_OB-fold_sf"/>
</dbReference>
<evidence type="ECO:0000256" key="1">
    <source>
        <dbReference type="SAM" id="MobiDB-lite"/>
    </source>
</evidence>
<keyword evidence="5" id="KW-1185">Reference proteome</keyword>
<sequence>MRPTITAAFLLLALPASAQQVSGPARAADGDSLDLSGISVRLFGVDAPELAQSCERGGASWACGKQAASKLASLVPGTSVMCEQKDIDDYGRIVATCRAGSIDLGGAMVDAGLAVALPHFSDRYVAAEARARAAGLGVWTGKFQMPADYRAAHPRPGQRTPGLSRDAARARAPDRAPSPAPSGVYFRNCKEAWAAGAAPLRRGQPGYRSEMDGDGDGIACEPYRGR</sequence>
<evidence type="ECO:0000256" key="2">
    <source>
        <dbReference type="SAM" id="SignalP"/>
    </source>
</evidence>
<organism evidence="4 5">
    <name type="scientific">Sphingopyxis lindanitolerans</name>
    <dbReference type="NCBI Taxonomy" id="2054227"/>
    <lineage>
        <taxon>Bacteria</taxon>
        <taxon>Pseudomonadati</taxon>
        <taxon>Pseudomonadota</taxon>
        <taxon>Alphaproteobacteria</taxon>
        <taxon>Sphingomonadales</taxon>
        <taxon>Sphingomonadaceae</taxon>
        <taxon>Sphingopyxis</taxon>
    </lineage>
</organism>
<proteinExistence type="predicted"/>
<dbReference type="Pfam" id="PF05901">
    <property type="entry name" value="Excalibur"/>
    <property type="match status" value="1"/>
</dbReference>
<dbReference type="PROSITE" id="PS50830">
    <property type="entry name" value="TNASE_3"/>
    <property type="match status" value="1"/>
</dbReference>
<evidence type="ECO:0000313" key="5">
    <source>
        <dbReference type="Proteomes" id="UP000238954"/>
    </source>
</evidence>
<dbReference type="Pfam" id="PF00565">
    <property type="entry name" value="SNase"/>
    <property type="match status" value="1"/>
</dbReference>
<evidence type="ECO:0000313" key="4">
    <source>
        <dbReference type="EMBL" id="PQM27161.1"/>
    </source>
</evidence>
<evidence type="ECO:0000259" key="3">
    <source>
        <dbReference type="PROSITE" id="PS50830"/>
    </source>
</evidence>
<dbReference type="Proteomes" id="UP000238954">
    <property type="component" value="Chromosome"/>
</dbReference>